<dbReference type="PANTHER" id="PTHR43867">
    <property type="entry name" value="CELLULOSE SYNTHASE CATALYTIC SUBUNIT A [UDP-FORMING]"/>
    <property type="match status" value="1"/>
</dbReference>
<reference evidence="9" key="1">
    <citation type="journal article" date="2008" name="J. Bacteriol.">
        <title>Genome sequence of Thermofilum pendens reveals an exceptional loss of biosynthetic pathways without genome reduction.</title>
        <authorList>
            <person name="Anderson I."/>
            <person name="Rodriguez J."/>
            <person name="Susanti D."/>
            <person name="Porat I."/>
            <person name="Reich C."/>
            <person name="Ulrich L.E."/>
            <person name="Elkins J.G."/>
            <person name="Mavromatis K."/>
            <person name="Lykidis A."/>
            <person name="Kim E."/>
            <person name="Thompson L.S."/>
            <person name="Nolan M."/>
            <person name="Land M."/>
            <person name="Copeland A."/>
            <person name="Lapidus A."/>
            <person name="Lucas S."/>
            <person name="Detter C."/>
            <person name="Zhulin I.B."/>
            <person name="Olsen G.J."/>
            <person name="Whitman W."/>
            <person name="Mukhopadhyay B."/>
            <person name="Bristow J."/>
            <person name="Kyrpides N."/>
        </authorList>
    </citation>
    <scope>NUCLEOTIDE SEQUENCE [LARGE SCALE GENOMIC DNA]</scope>
    <source>
        <strain evidence="9">DSM 2475 / Hrk 5</strain>
    </source>
</reference>
<evidence type="ECO:0000256" key="6">
    <source>
        <dbReference type="ARBA" id="ARBA00023136"/>
    </source>
</evidence>
<evidence type="ECO:0000256" key="5">
    <source>
        <dbReference type="ARBA" id="ARBA00022989"/>
    </source>
</evidence>
<dbReference type="GO" id="GO:0016757">
    <property type="term" value="F:glycosyltransferase activity"/>
    <property type="evidence" value="ECO:0007669"/>
    <property type="project" value="UniProtKB-KW"/>
</dbReference>
<dbReference type="CAZy" id="GT2">
    <property type="family name" value="Glycosyltransferase Family 2"/>
</dbReference>
<dbReference type="EMBL" id="CP000505">
    <property type="protein sequence ID" value="ABL79221.1"/>
    <property type="molecule type" value="Genomic_DNA"/>
</dbReference>
<evidence type="ECO:0000313" key="9">
    <source>
        <dbReference type="Proteomes" id="UP000000641"/>
    </source>
</evidence>
<keyword evidence="9" id="KW-1185">Reference proteome</keyword>
<comment type="subcellular location">
    <subcellularLocation>
        <location evidence="1">Membrane</location>
        <topology evidence="1">Multi-pass membrane protein</topology>
    </subcellularLocation>
</comment>
<dbReference type="InterPro" id="IPR001173">
    <property type="entry name" value="Glyco_trans_2-like"/>
</dbReference>
<keyword evidence="2" id="KW-0328">Glycosyltransferase</keyword>
<keyword evidence="4" id="KW-0812">Transmembrane</keyword>
<feature type="domain" description="Glycosyltransferase 2-like" evidence="7">
    <location>
        <begin position="136"/>
        <end position="318"/>
    </location>
</feature>
<keyword evidence="3" id="KW-0808">Transferase</keyword>
<dbReference type="KEGG" id="tpe:Tpen_1826"/>
<dbReference type="EnsemblBacteria" id="ABL79221">
    <property type="protein sequence ID" value="ABL79221"/>
    <property type="gene ID" value="Tpen_1826"/>
</dbReference>
<sequence length="480" mass="52099">MVSLLASIIVLLLIAVPLLLLLLYELVIFAAAYLRREDAPPVGGEAPQSLEVVMPVYSEPLDLVASVSKRDFEAFSRAPCFARLTILSDDSAEYVEALSRLVSDAPGVAVWRRRERRGGRTGALDDYFASSSSSHLMILDADAVVDPCVAEKLCRNTLSDGALVVPWEGYYAYRTRLAEAVKFFTDLGTEVLYELRSRAGFYVFPLGSGTVYPRKVVLDVGGWGDGIVQDDIWMGVKLALGGYRTRLLSGSRLKVLVPSTLGAFKKQQRRWSYGTSDVLRRSFLRVLKHGGLPLHVRLEMLAYMSLPALTIPPALAVAVLPFLGLLEPRVGLGGLLTALSLALAPFVVVVPLYLYLYSKLVRVGSSLKESLVNLGRFAAIIATLVPVLALASVRGLLGLSYSFEVTPKGKKEAAEKKEALPVYLSAWFSASLAVGIVMQNSVQVLLSLLFLASSAWAYFRADGPMPELQGRITATGGGHM</sequence>
<evidence type="ECO:0000256" key="4">
    <source>
        <dbReference type="ARBA" id="ARBA00022692"/>
    </source>
</evidence>
<dbReference type="Gene3D" id="3.90.550.10">
    <property type="entry name" value="Spore Coat Polysaccharide Biosynthesis Protein SpsA, Chain A"/>
    <property type="match status" value="1"/>
</dbReference>
<name>A1S191_THEPD</name>
<dbReference type="PANTHER" id="PTHR43867:SF2">
    <property type="entry name" value="CELLULOSE SYNTHASE CATALYTIC SUBUNIT A [UDP-FORMING]"/>
    <property type="match status" value="1"/>
</dbReference>
<evidence type="ECO:0000256" key="2">
    <source>
        <dbReference type="ARBA" id="ARBA00022676"/>
    </source>
</evidence>
<evidence type="ECO:0000256" key="1">
    <source>
        <dbReference type="ARBA" id="ARBA00004141"/>
    </source>
</evidence>
<dbReference type="Pfam" id="PF13632">
    <property type="entry name" value="Glyco_trans_2_3"/>
    <property type="match status" value="1"/>
</dbReference>
<dbReference type="GO" id="GO:0016020">
    <property type="term" value="C:membrane"/>
    <property type="evidence" value="ECO:0007669"/>
    <property type="project" value="UniProtKB-SubCell"/>
</dbReference>
<keyword evidence="6" id="KW-0472">Membrane</keyword>
<accession>A1S191</accession>
<dbReference type="eggNOG" id="arCOG01391">
    <property type="taxonomic scope" value="Archaea"/>
</dbReference>
<dbReference type="InterPro" id="IPR029044">
    <property type="entry name" value="Nucleotide-diphossugar_trans"/>
</dbReference>
<evidence type="ECO:0000256" key="3">
    <source>
        <dbReference type="ARBA" id="ARBA00022679"/>
    </source>
</evidence>
<gene>
    <name evidence="8" type="ordered locus">Tpen_1826</name>
</gene>
<dbReference type="Proteomes" id="UP000000641">
    <property type="component" value="Chromosome"/>
</dbReference>
<dbReference type="GeneID" id="4602063"/>
<dbReference type="InterPro" id="IPR050321">
    <property type="entry name" value="Glycosyltr_2/OpgH_subfam"/>
</dbReference>
<dbReference type="AlphaFoldDB" id="A1S191"/>
<dbReference type="OrthoDB" id="43988at2157"/>
<protein>
    <submittedName>
        <fullName evidence="8">Glycosyltransferases probably involved in cell wall biogenesis-like protein</fullName>
    </submittedName>
</protein>
<proteinExistence type="predicted"/>
<organism evidence="8 9">
    <name type="scientific">Thermofilum pendens (strain DSM 2475 / Hrk 5)</name>
    <dbReference type="NCBI Taxonomy" id="368408"/>
    <lineage>
        <taxon>Archaea</taxon>
        <taxon>Thermoproteota</taxon>
        <taxon>Thermoprotei</taxon>
        <taxon>Thermofilales</taxon>
        <taxon>Thermofilaceae</taxon>
        <taxon>Thermofilum</taxon>
    </lineage>
</organism>
<dbReference type="HOGENOM" id="CLU_041759_1_0_2"/>
<dbReference type="SUPFAM" id="SSF53448">
    <property type="entry name" value="Nucleotide-diphospho-sugar transferases"/>
    <property type="match status" value="1"/>
</dbReference>
<dbReference type="STRING" id="368408.Tpen_1826"/>
<evidence type="ECO:0000259" key="7">
    <source>
        <dbReference type="Pfam" id="PF13632"/>
    </source>
</evidence>
<evidence type="ECO:0000313" key="8">
    <source>
        <dbReference type="EMBL" id="ABL79221.1"/>
    </source>
</evidence>
<dbReference type="RefSeq" id="WP_011753486.1">
    <property type="nucleotide sequence ID" value="NC_008698.1"/>
</dbReference>
<keyword evidence="5" id="KW-1133">Transmembrane helix</keyword>